<dbReference type="EMBL" id="JAIQCJ010002079">
    <property type="protein sequence ID" value="KAJ8783817.1"/>
    <property type="molecule type" value="Genomic_DNA"/>
</dbReference>
<proteinExistence type="predicted"/>
<name>A0AB34GXX4_ESCRO</name>
<dbReference type="Proteomes" id="UP001159641">
    <property type="component" value="Unassembled WGS sequence"/>
</dbReference>
<reference evidence="1 2" key="1">
    <citation type="submission" date="2022-11" db="EMBL/GenBank/DDBJ databases">
        <title>Whole genome sequence of Eschrichtius robustus ER-17-0199.</title>
        <authorList>
            <person name="Bruniche-Olsen A."/>
            <person name="Black A.N."/>
            <person name="Fields C.J."/>
            <person name="Walden K."/>
            <person name="Dewoody J.A."/>
        </authorList>
    </citation>
    <scope>NUCLEOTIDE SEQUENCE [LARGE SCALE GENOMIC DNA]</scope>
    <source>
        <strain evidence="1">ER-17-0199</strain>
        <tissue evidence="1">Blubber</tissue>
    </source>
</reference>
<evidence type="ECO:0000313" key="2">
    <source>
        <dbReference type="Proteomes" id="UP001159641"/>
    </source>
</evidence>
<accession>A0AB34GXX4</accession>
<keyword evidence="2" id="KW-1185">Reference proteome</keyword>
<evidence type="ECO:0000313" key="1">
    <source>
        <dbReference type="EMBL" id="KAJ8783817.1"/>
    </source>
</evidence>
<protein>
    <submittedName>
        <fullName evidence="1">Uncharacterized protein</fullName>
    </submittedName>
</protein>
<dbReference type="AlphaFoldDB" id="A0AB34GXX4"/>
<sequence length="72" mass="7970">MGLVSGSHCVHPESGARLWERSGSEELCQLTHTFFQHVEEWHSVSCNVTSDKENVTVAADVSLSQSEQVLEI</sequence>
<organism evidence="1 2">
    <name type="scientific">Eschrichtius robustus</name>
    <name type="common">California gray whale</name>
    <name type="synonym">Eschrichtius gibbosus</name>
    <dbReference type="NCBI Taxonomy" id="9764"/>
    <lineage>
        <taxon>Eukaryota</taxon>
        <taxon>Metazoa</taxon>
        <taxon>Chordata</taxon>
        <taxon>Craniata</taxon>
        <taxon>Vertebrata</taxon>
        <taxon>Euteleostomi</taxon>
        <taxon>Mammalia</taxon>
        <taxon>Eutheria</taxon>
        <taxon>Laurasiatheria</taxon>
        <taxon>Artiodactyla</taxon>
        <taxon>Whippomorpha</taxon>
        <taxon>Cetacea</taxon>
        <taxon>Mysticeti</taxon>
        <taxon>Eschrichtiidae</taxon>
        <taxon>Eschrichtius</taxon>
    </lineage>
</organism>
<gene>
    <name evidence="1" type="ORF">J1605_008860</name>
</gene>
<comment type="caution">
    <text evidence="1">The sequence shown here is derived from an EMBL/GenBank/DDBJ whole genome shotgun (WGS) entry which is preliminary data.</text>
</comment>